<dbReference type="PRINTS" id="PR00508">
    <property type="entry name" value="S21N4MTFRASE"/>
</dbReference>
<sequence>MAKTKTAAEPVRVAAKGVPMVRIDELKPYENNAKIHGEKQIEQLRRSLREFGFVSPVLIDENKNLIAGHGRVEAARAEGMTEVPYVTVSDLTDAQRRAYIIADNRLAEAGEWDAARLKFEMQELQSFGFDAELTGFTMEEIETNPVEERSAEPEAHEDDYDGSVPEETAVRDGDLWKLGCHRLMVGSTSSKKSVERLMNGVKANMVFTDPPYGVAVGSKNKMLDDVAGGKSGRCTEDIYGDTMSESELHDMLLAAMRNIREACAEDASYYVTSPQGGSLGLMMMMMMEAGLQVRHMLIWRKSSPTFSMGRLNYDYQHEPIFYTWTKRHNWYGKGKFHTSVWDVEKPRKCDLHPTMKPVALVENALLNSSAVGDVVLDGFGGSGTTLIACEQLGRTCYMMEIDPHYAQVIIDRWEKLTGEKAELDSDDR</sequence>
<dbReference type="InterPro" id="IPR003115">
    <property type="entry name" value="ParB_N"/>
</dbReference>
<evidence type="ECO:0000313" key="6">
    <source>
        <dbReference type="EMBL" id="DAE08486.1"/>
    </source>
</evidence>
<comment type="similarity">
    <text evidence="1">Belongs to the N(4)/N(6)-methyltransferase family.</text>
</comment>
<dbReference type="InterPro" id="IPR036086">
    <property type="entry name" value="ParB/Sulfiredoxin_sf"/>
</dbReference>
<dbReference type="Pfam" id="PF02195">
    <property type="entry name" value="ParB_N"/>
    <property type="match status" value="1"/>
</dbReference>
<organism evidence="6">
    <name type="scientific">Siphoviridae sp. ctD2Q91</name>
    <dbReference type="NCBI Taxonomy" id="2825383"/>
    <lineage>
        <taxon>Viruses</taxon>
        <taxon>Duplodnaviria</taxon>
        <taxon>Heunggongvirae</taxon>
        <taxon>Uroviricota</taxon>
        <taxon>Caudoviricetes</taxon>
    </lineage>
</organism>
<dbReference type="InterPro" id="IPR002941">
    <property type="entry name" value="DNA_methylase_N4/N6"/>
</dbReference>
<dbReference type="GO" id="GO:0032259">
    <property type="term" value="P:methylation"/>
    <property type="evidence" value="ECO:0007669"/>
    <property type="project" value="UniProtKB-KW"/>
</dbReference>
<dbReference type="InterPro" id="IPR015840">
    <property type="entry name" value="DNA_MeTrfase_ParB"/>
</dbReference>
<dbReference type="CDD" id="cd16403">
    <property type="entry name" value="ParB_N_like_MT"/>
    <property type="match status" value="1"/>
</dbReference>
<dbReference type="EMBL" id="BK015471">
    <property type="protein sequence ID" value="DAE08486.1"/>
    <property type="molecule type" value="Genomic_DNA"/>
</dbReference>
<dbReference type="InterPro" id="IPR002052">
    <property type="entry name" value="DNA_methylase_N6_adenine_CS"/>
</dbReference>
<proteinExistence type="inferred from homology"/>
<dbReference type="SUPFAM" id="SSF53335">
    <property type="entry name" value="S-adenosyl-L-methionine-dependent methyltransferases"/>
    <property type="match status" value="1"/>
</dbReference>
<feature type="domain" description="ParB-like N-terminal" evidence="5">
    <location>
        <begin position="19"/>
        <end position="105"/>
    </location>
</feature>
<dbReference type="InterPro" id="IPR029063">
    <property type="entry name" value="SAM-dependent_MTases_sf"/>
</dbReference>
<feature type="region of interest" description="Disordered" evidence="4">
    <location>
        <begin position="143"/>
        <end position="164"/>
    </location>
</feature>
<keyword evidence="3" id="KW-0808">Transferase</keyword>
<evidence type="ECO:0000256" key="2">
    <source>
        <dbReference type="ARBA" id="ARBA00022603"/>
    </source>
</evidence>
<evidence type="ECO:0000256" key="4">
    <source>
        <dbReference type="SAM" id="MobiDB-lite"/>
    </source>
</evidence>
<reference evidence="6" key="1">
    <citation type="journal article" date="2021" name="Proc. Natl. Acad. Sci. U.S.A.">
        <title>A Catalog of Tens of Thousands of Viruses from Human Metagenomes Reveals Hidden Associations with Chronic Diseases.</title>
        <authorList>
            <person name="Tisza M.J."/>
            <person name="Buck C.B."/>
        </authorList>
    </citation>
    <scope>NUCLEOTIDE SEQUENCE</scope>
    <source>
        <strain evidence="6">CtD2Q91</strain>
    </source>
</reference>
<dbReference type="InterPro" id="IPR001091">
    <property type="entry name" value="RM_Methyltransferase"/>
</dbReference>
<dbReference type="Pfam" id="PF01555">
    <property type="entry name" value="N6_N4_Mtase"/>
    <property type="match status" value="1"/>
</dbReference>
<dbReference type="Gene3D" id="3.90.1530.10">
    <property type="entry name" value="Conserved hypothetical protein from pyrococcus furiosus pfu- 392566-001, ParB domain"/>
    <property type="match status" value="1"/>
</dbReference>
<dbReference type="SUPFAM" id="SSF110849">
    <property type="entry name" value="ParB/Sulfiredoxin"/>
    <property type="match status" value="1"/>
</dbReference>
<evidence type="ECO:0000256" key="1">
    <source>
        <dbReference type="ARBA" id="ARBA00006594"/>
    </source>
</evidence>
<evidence type="ECO:0000259" key="5">
    <source>
        <dbReference type="SMART" id="SM00470"/>
    </source>
</evidence>
<protein>
    <submittedName>
        <fullName evidence="6">Adenine specific DNA methyltransferase</fullName>
    </submittedName>
</protein>
<dbReference type="PROSITE" id="PS00092">
    <property type="entry name" value="N6_MTASE"/>
    <property type="match status" value="1"/>
</dbReference>
<dbReference type="GO" id="GO:0003677">
    <property type="term" value="F:DNA binding"/>
    <property type="evidence" value="ECO:0007669"/>
    <property type="project" value="InterPro"/>
</dbReference>
<dbReference type="Gene3D" id="3.40.50.150">
    <property type="entry name" value="Vaccinia Virus protein VP39"/>
    <property type="match status" value="1"/>
</dbReference>
<evidence type="ECO:0000256" key="3">
    <source>
        <dbReference type="ARBA" id="ARBA00022679"/>
    </source>
</evidence>
<dbReference type="SMART" id="SM00470">
    <property type="entry name" value="ParB"/>
    <property type="match status" value="1"/>
</dbReference>
<keyword evidence="2 6" id="KW-0489">Methyltransferase</keyword>
<accession>A0A8S5PN20</accession>
<name>A0A8S5PN20_9CAUD</name>
<dbReference type="PIRSF" id="PIRSF036758">
    <property type="entry name" value="Aden_M_ParB"/>
    <property type="match status" value="1"/>
</dbReference>
<dbReference type="GO" id="GO:0008170">
    <property type="term" value="F:N-methyltransferase activity"/>
    <property type="evidence" value="ECO:0007669"/>
    <property type="project" value="InterPro"/>
</dbReference>